<accession>A0AAV3ZTW6</accession>
<keyword evidence="2" id="KW-1185">Reference proteome</keyword>
<organism evidence="1 2">
    <name type="scientific">Plakobranchus ocellatus</name>
    <dbReference type="NCBI Taxonomy" id="259542"/>
    <lineage>
        <taxon>Eukaryota</taxon>
        <taxon>Metazoa</taxon>
        <taxon>Spiralia</taxon>
        <taxon>Lophotrochozoa</taxon>
        <taxon>Mollusca</taxon>
        <taxon>Gastropoda</taxon>
        <taxon>Heterobranchia</taxon>
        <taxon>Euthyneura</taxon>
        <taxon>Panpulmonata</taxon>
        <taxon>Sacoglossa</taxon>
        <taxon>Placobranchoidea</taxon>
        <taxon>Plakobranchidae</taxon>
        <taxon>Plakobranchus</taxon>
    </lineage>
</organism>
<dbReference type="Proteomes" id="UP000735302">
    <property type="component" value="Unassembled WGS sequence"/>
</dbReference>
<protein>
    <submittedName>
        <fullName evidence="1">Uncharacterized protein</fullName>
    </submittedName>
</protein>
<proteinExistence type="predicted"/>
<reference evidence="1 2" key="1">
    <citation type="journal article" date="2021" name="Elife">
        <title>Chloroplast acquisition without the gene transfer in kleptoplastic sea slugs, Plakobranchus ocellatus.</title>
        <authorList>
            <person name="Maeda T."/>
            <person name="Takahashi S."/>
            <person name="Yoshida T."/>
            <person name="Shimamura S."/>
            <person name="Takaki Y."/>
            <person name="Nagai Y."/>
            <person name="Toyoda A."/>
            <person name="Suzuki Y."/>
            <person name="Arimoto A."/>
            <person name="Ishii H."/>
            <person name="Satoh N."/>
            <person name="Nishiyama T."/>
            <person name="Hasebe M."/>
            <person name="Maruyama T."/>
            <person name="Minagawa J."/>
            <person name="Obokata J."/>
            <person name="Shigenobu S."/>
        </authorList>
    </citation>
    <scope>NUCLEOTIDE SEQUENCE [LARGE SCALE GENOMIC DNA]</scope>
</reference>
<gene>
    <name evidence="1" type="ORF">PoB_002449200</name>
</gene>
<comment type="caution">
    <text evidence="1">The sequence shown here is derived from an EMBL/GenBank/DDBJ whole genome shotgun (WGS) entry which is preliminary data.</text>
</comment>
<dbReference type="EMBL" id="BLXT01002828">
    <property type="protein sequence ID" value="GFN97986.1"/>
    <property type="molecule type" value="Genomic_DNA"/>
</dbReference>
<evidence type="ECO:0000313" key="2">
    <source>
        <dbReference type="Proteomes" id="UP000735302"/>
    </source>
</evidence>
<name>A0AAV3ZTW6_9GAST</name>
<dbReference type="AlphaFoldDB" id="A0AAV3ZTW6"/>
<sequence length="119" mass="13739">MWCDLSFATKARDFSVCETYRYKRVISGFVQHAGMSNGNYMNIEREVKRANAYSALLYYIKVDFLGTSRLLLYPGRLSVTVAMEVSPRSEFRDMAEPGCLHSHTSRRCNFHYSFSSLLL</sequence>
<evidence type="ECO:0000313" key="1">
    <source>
        <dbReference type="EMBL" id="GFN97986.1"/>
    </source>
</evidence>